<evidence type="ECO:0000259" key="1">
    <source>
        <dbReference type="Pfam" id="PF01243"/>
    </source>
</evidence>
<dbReference type="STRING" id="1817883.A3G31_04865"/>
<comment type="caution">
    <text evidence="2">The sequence shown here is derived from an EMBL/GenBank/DDBJ whole genome shotgun (WGS) entry which is preliminary data.</text>
</comment>
<dbReference type="Proteomes" id="UP000178082">
    <property type="component" value="Unassembled WGS sequence"/>
</dbReference>
<protein>
    <recommendedName>
        <fullName evidence="1">Pyridoxamine 5'-phosphate oxidase N-terminal domain-containing protein</fullName>
    </recommendedName>
</protein>
<accession>A0A1F7SQ67</accession>
<sequence length="182" mass="21214">MAKIIQQKLPPSMEASFKKAGIRIKNFKSATEFEKLLKNFLARNNILHLSTCKNNIPRTTPLEYRLDGFTFFILSEGGSKFDNLKINKNVSFSIAEPYHPNEDFFGAKGLQAWGKAKVYSRKENPNEFKKAMQRMKVYSVLKKLGIKELPKEFNYRIIEITPDRMRLGSMREGVFKVIWERK</sequence>
<dbReference type="SUPFAM" id="SSF50475">
    <property type="entry name" value="FMN-binding split barrel"/>
    <property type="match status" value="1"/>
</dbReference>
<evidence type="ECO:0000313" key="3">
    <source>
        <dbReference type="Proteomes" id="UP000178082"/>
    </source>
</evidence>
<proteinExistence type="predicted"/>
<dbReference type="EMBL" id="MGDI01000002">
    <property type="protein sequence ID" value="OGL55337.1"/>
    <property type="molecule type" value="Genomic_DNA"/>
</dbReference>
<dbReference type="InterPro" id="IPR011576">
    <property type="entry name" value="Pyridox_Oxase_N"/>
</dbReference>
<dbReference type="Gene3D" id="2.30.110.10">
    <property type="entry name" value="Electron Transport, Fmn-binding Protein, Chain A"/>
    <property type="match status" value="1"/>
</dbReference>
<evidence type="ECO:0000313" key="2">
    <source>
        <dbReference type="EMBL" id="OGL55337.1"/>
    </source>
</evidence>
<organism evidence="2 3">
    <name type="scientific">Candidatus Schekmanbacteria bacterium RIFCSPLOWO2_12_FULL_38_15</name>
    <dbReference type="NCBI Taxonomy" id="1817883"/>
    <lineage>
        <taxon>Bacteria</taxon>
        <taxon>Candidatus Schekmaniibacteriota</taxon>
    </lineage>
</organism>
<dbReference type="AlphaFoldDB" id="A0A1F7SQ67"/>
<dbReference type="Pfam" id="PF01243">
    <property type="entry name" value="PNPOx_N"/>
    <property type="match status" value="1"/>
</dbReference>
<feature type="domain" description="Pyridoxamine 5'-phosphate oxidase N-terminal" evidence="1">
    <location>
        <begin position="34"/>
        <end position="166"/>
    </location>
</feature>
<dbReference type="InterPro" id="IPR012349">
    <property type="entry name" value="Split_barrel_FMN-bd"/>
</dbReference>
<gene>
    <name evidence="2" type="ORF">A3G31_04865</name>
</gene>
<name>A0A1F7SQ67_9BACT</name>
<reference evidence="2 3" key="1">
    <citation type="journal article" date="2016" name="Nat. Commun.">
        <title>Thousands of microbial genomes shed light on interconnected biogeochemical processes in an aquifer system.</title>
        <authorList>
            <person name="Anantharaman K."/>
            <person name="Brown C.T."/>
            <person name="Hug L.A."/>
            <person name="Sharon I."/>
            <person name="Castelle C.J."/>
            <person name="Probst A.J."/>
            <person name="Thomas B.C."/>
            <person name="Singh A."/>
            <person name="Wilkins M.J."/>
            <person name="Karaoz U."/>
            <person name="Brodie E.L."/>
            <person name="Williams K.H."/>
            <person name="Hubbard S.S."/>
            <person name="Banfield J.F."/>
        </authorList>
    </citation>
    <scope>NUCLEOTIDE SEQUENCE [LARGE SCALE GENOMIC DNA]</scope>
</reference>